<reference evidence="1" key="1">
    <citation type="submission" date="2019-08" db="EMBL/GenBank/DDBJ databases">
        <authorList>
            <person name="Kucharzyk K."/>
            <person name="Murdoch R.W."/>
            <person name="Higgins S."/>
            <person name="Loffler F."/>
        </authorList>
    </citation>
    <scope>NUCLEOTIDE SEQUENCE</scope>
</reference>
<comment type="caution">
    <text evidence="1">The sequence shown here is derived from an EMBL/GenBank/DDBJ whole genome shotgun (WGS) entry which is preliminary data.</text>
</comment>
<evidence type="ECO:0008006" key="2">
    <source>
        <dbReference type="Google" id="ProtNLM"/>
    </source>
</evidence>
<gene>
    <name evidence="1" type="ORF">SDC9_128079</name>
</gene>
<organism evidence="1">
    <name type="scientific">bioreactor metagenome</name>
    <dbReference type="NCBI Taxonomy" id="1076179"/>
    <lineage>
        <taxon>unclassified sequences</taxon>
        <taxon>metagenomes</taxon>
        <taxon>ecological metagenomes</taxon>
    </lineage>
</organism>
<evidence type="ECO:0000313" key="1">
    <source>
        <dbReference type="EMBL" id="MPM81028.1"/>
    </source>
</evidence>
<sequence>MDSAQKSQLAKQNFDEGYNCAQAVLLAFCEETGLTHDQAALLASTFGGGMGRMREVCGAVSAMFMVEGLVNGYSDSKAKEEKAAVYARVRMLADRFREKNHSIICRELLIDTETIPGGEPEARTKEYYERRPCGCYVEDAAKLIAEALNA</sequence>
<name>A0A645CW01_9ZZZZ</name>
<dbReference type="AlphaFoldDB" id="A0A645CW01"/>
<dbReference type="Pfam" id="PF09719">
    <property type="entry name" value="C_GCAxxG_C_C"/>
    <property type="match status" value="1"/>
</dbReference>
<accession>A0A645CW01</accession>
<dbReference type="EMBL" id="VSSQ01030480">
    <property type="protein sequence ID" value="MPM81028.1"/>
    <property type="molecule type" value="Genomic_DNA"/>
</dbReference>
<dbReference type="InterPro" id="IPR010181">
    <property type="entry name" value="CGCAxxGCC_motif"/>
</dbReference>
<proteinExistence type="predicted"/>
<dbReference type="NCBIfam" id="TIGR01909">
    <property type="entry name" value="C_GCAxxG_C_C"/>
    <property type="match status" value="1"/>
</dbReference>
<protein>
    <recommendedName>
        <fullName evidence="2">C_GCAxxG_C_C family protein</fullName>
    </recommendedName>
</protein>